<organism evidence="8 9">
    <name type="scientific">Motiliproteus coralliicola</name>
    <dbReference type="NCBI Taxonomy" id="2283196"/>
    <lineage>
        <taxon>Bacteria</taxon>
        <taxon>Pseudomonadati</taxon>
        <taxon>Pseudomonadota</taxon>
        <taxon>Gammaproteobacteria</taxon>
        <taxon>Oceanospirillales</taxon>
        <taxon>Oceanospirillaceae</taxon>
        <taxon>Motiliproteus</taxon>
    </lineage>
</organism>
<dbReference type="InterPro" id="IPR029044">
    <property type="entry name" value="Nucleotide-diphossugar_trans"/>
</dbReference>
<evidence type="ECO:0000256" key="3">
    <source>
        <dbReference type="ARBA" id="ARBA00022676"/>
    </source>
</evidence>
<dbReference type="Proteomes" id="UP000253769">
    <property type="component" value="Unassembled WGS sequence"/>
</dbReference>
<dbReference type="AlphaFoldDB" id="A0A369WSJ9"/>
<feature type="domain" description="Glycosyltransferase 2-like" evidence="7">
    <location>
        <begin position="45"/>
        <end position="169"/>
    </location>
</feature>
<comment type="caution">
    <text evidence="8">The sequence shown here is derived from an EMBL/GenBank/DDBJ whole genome shotgun (WGS) entry which is preliminary data.</text>
</comment>
<keyword evidence="4 8" id="KW-0808">Transferase</keyword>
<dbReference type="PANTHER" id="PTHR43646:SF2">
    <property type="entry name" value="GLYCOSYLTRANSFERASE 2-LIKE DOMAIN-CONTAINING PROTEIN"/>
    <property type="match status" value="1"/>
</dbReference>
<reference evidence="8 9" key="1">
    <citation type="submission" date="2018-07" db="EMBL/GenBank/DDBJ databases">
        <title>Motiliproteus coralliicola sp. nov., a bacterium isolated from Coral.</title>
        <authorList>
            <person name="Wang G."/>
        </authorList>
    </citation>
    <scope>NUCLEOTIDE SEQUENCE [LARGE SCALE GENOMIC DNA]</scope>
    <source>
        <strain evidence="8 9">C34</strain>
    </source>
</reference>
<dbReference type="GO" id="GO:0005886">
    <property type="term" value="C:plasma membrane"/>
    <property type="evidence" value="ECO:0007669"/>
    <property type="project" value="UniProtKB-SubCell"/>
</dbReference>
<dbReference type="Gene3D" id="3.90.550.10">
    <property type="entry name" value="Spore Coat Polysaccharide Biosynthesis Protein SpsA, Chain A"/>
    <property type="match status" value="1"/>
</dbReference>
<dbReference type="PANTHER" id="PTHR43646">
    <property type="entry name" value="GLYCOSYLTRANSFERASE"/>
    <property type="match status" value="1"/>
</dbReference>
<dbReference type="Pfam" id="PF00535">
    <property type="entry name" value="Glycos_transf_2"/>
    <property type="match status" value="1"/>
</dbReference>
<proteinExistence type="predicted"/>
<evidence type="ECO:0000313" key="9">
    <source>
        <dbReference type="Proteomes" id="UP000253769"/>
    </source>
</evidence>
<gene>
    <name evidence="8" type="ORF">DV711_02840</name>
</gene>
<comment type="subcellular location">
    <subcellularLocation>
        <location evidence="1">Cell membrane</location>
    </subcellularLocation>
</comment>
<name>A0A369WSJ9_9GAMM</name>
<evidence type="ECO:0000256" key="5">
    <source>
        <dbReference type="ARBA" id="ARBA00023136"/>
    </source>
</evidence>
<evidence type="ECO:0000259" key="7">
    <source>
        <dbReference type="Pfam" id="PF00535"/>
    </source>
</evidence>
<dbReference type="OrthoDB" id="5291101at2"/>
<feature type="region of interest" description="Disordered" evidence="6">
    <location>
        <begin position="1"/>
        <end position="26"/>
    </location>
</feature>
<dbReference type="GO" id="GO:0016757">
    <property type="term" value="F:glycosyltransferase activity"/>
    <property type="evidence" value="ECO:0007669"/>
    <property type="project" value="UniProtKB-KW"/>
</dbReference>
<keyword evidence="3" id="KW-0328">Glycosyltransferase</keyword>
<keyword evidence="2" id="KW-1003">Cell membrane</keyword>
<sequence length="272" mass="30534">MRLPPFARLRGADTRGAPQQQQTRTAGAAQALSATEPSTALPALSIVVPVGPAETSLAPLLAELLLLPPDCEILLVDCPGSRELVQNCHPPDSLLQRHQLRRLEAEQGRAHQMNLGAKAARGEFLWFLHADSRLSPWLIQQLFEGLRAAPDGLHFFRLQFDNDGQGPMEINSLGAHLRSAWLGVPFGDQGFCLRRELFDSLGGYDETAPYGEDHLLLWAARRRRISLCYHPAVLGTSARKYRQAGWGRLTLRYQIYWIKQALPQYWRCLRGR</sequence>
<protein>
    <submittedName>
        <fullName evidence="8">Glycosyltransferase</fullName>
    </submittedName>
</protein>
<keyword evidence="9" id="KW-1185">Reference proteome</keyword>
<evidence type="ECO:0000313" key="8">
    <source>
        <dbReference type="EMBL" id="RDE24541.1"/>
    </source>
</evidence>
<evidence type="ECO:0000256" key="4">
    <source>
        <dbReference type="ARBA" id="ARBA00022679"/>
    </source>
</evidence>
<evidence type="ECO:0000256" key="6">
    <source>
        <dbReference type="SAM" id="MobiDB-lite"/>
    </source>
</evidence>
<evidence type="ECO:0000256" key="1">
    <source>
        <dbReference type="ARBA" id="ARBA00004236"/>
    </source>
</evidence>
<dbReference type="InterPro" id="IPR001173">
    <property type="entry name" value="Glyco_trans_2-like"/>
</dbReference>
<evidence type="ECO:0000256" key="2">
    <source>
        <dbReference type="ARBA" id="ARBA00022475"/>
    </source>
</evidence>
<accession>A0A369WSJ9</accession>
<feature type="compositionally biased region" description="Low complexity" evidence="6">
    <location>
        <begin position="14"/>
        <end position="26"/>
    </location>
</feature>
<dbReference type="SUPFAM" id="SSF53448">
    <property type="entry name" value="Nucleotide-diphospho-sugar transferases"/>
    <property type="match status" value="1"/>
</dbReference>
<keyword evidence="5" id="KW-0472">Membrane</keyword>
<dbReference type="EMBL" id="QQOH01000001">
    <property type="protein sequence ID" value="RDE24541.1"/>
    <property type="molecule type" value="Genomic_DNA"/>
</dbReference>